<dbReference type="NCBIfam" id="NF010478">
    <property type="entry name" value="PRK13903.1"/>
    <property type="match status" value="1"/>
</dbReference>
<dbReference type="GO" id="GO:0005829">
    <property type="term" value="C:cytosol"/>
    <property type="evidence" value="ECO:0007669"/>
    <property type="project" value="TreeGrafter"/>
</dbReference>
<proteinExistence type="inferred from homology"/>
<dbReference type="PANTHER" id="PTHR21071:SF4">
    <property type="entry name" value="UDP-N-ACETYLENOLPYRUVOYLGLUCOSAMINE REDUCTASE"/>
    <property type="match status" value="1"/>
</dbReference>
<keyword evidence="9 20" id="KW-0132">Cell division</keyword>
<sequence length="353" mass="39740">MYDKILFFMSTKLKSLDRLTTFRIHAKAKNIITVTSSNTLAKEWRQAVDRKEPVVILGEGSNVLFLEDFNGTIILNRIKGISVTEDSSTWKLHVGAGEKWHELVQYSLANGMSGLENLALIFGCVGSAPIQNIGAYGIEFARVCEYVDVLNLHKNEQFRLTADQCQFGYRESIFTHDYRHGYAVVSVGICLDKHWQPVLEYGDLKKLSLHNVTPKQVFDSVCHMRTTNLPNPWHHGNAGSFFKNPIVKTVLASQIKEKYPEVPMYLQVSGDVKLAAAWLIERCELKGFQIGGAAVDKTHALVLINIDHATSSDVVKLARNVRTCVARKFGIWLEPEVRFISSVSEVNFIEVLE</sequence>
<evidence type="ECO:0000313" key="23">
    <source>
        <dbReference type="Proteomes" id="UP000683585"/>
    </source>
</evidence>
<evidence type="ECO:0000256" key="20">
    <source>
        <dbReference type="HAMAP-Rule" id="MF_00037"/>
    </source>
</evidence>
<comment type="similarity">
    <text evidence="5 20">Belongs to the MurB family.</text>
</comment>
<evidence type="ECO:0000256" key="15">
    <source>
        <dbReference type="ARBA" id="ARBA00023002"/>
    </source>
</evidence>
<dbReference type="InterPro" id="IPR006094">
    <property type="entry name" value="Oxid_FAD_bind_N"/>
</dbReference>
<evidence type="ECO:0000256" key="11">
    <source>
        <dbReference type="ARBA" id="ARBA00022827"/>
    </source>
</evidence>
<evidence type="ECO:0000256" key="7">
    <source>
        <dbReference type="ARBA" id="ARBA00015188"/>
    </source>
</evidence>
<keyword evidence="16 20" id="KW-0131">Cell cycle</keyword>
<comment type="pathway">
    <text evidence="4 20">Cell wall biogenesis; peptidoglycan biosynthesis.</text>
</comment>
<dbReference type="InterPro" id="IPR036635">
    <property type="entry name" value="MurB_C_sf"/>
</dbReference>
<keyword evidence="14 20" id="KW-0573">Peptidoglycan synthesis</keyword>
<comment type="function">
    <text evidence="2 20">Cell wall formation.</text>
</comment>
<dbReference type="PANTHER" id="PTHR21071">
    <property type="entry name" value="UDP-N-ACETYLENOLPYRUVOYLGLUCOSAMINE REDUCTASE"/>
    <property type="match status" value="1"/>
</dbReference>
<evidence type="ECO:0000256" key="6">
    <source>
        <dbReference type="ARBA" id="ARBA00012518"/>
    </source>
</evidence>
<dbReference type="GO" id="GO:0071555">
    <property type="term" value="P:cell wall organization"/>
    <property type="evidence" value="ECO:0007669"/>
    <property type="project" value="UniProtKB-KW"/>
</dbReference>
<dbReference type="HAMAP" id="MF_00037">
    <property type="entry name" value="MurB"/>
    <property type="match status" value="1"/>
</dbReference>
<evidence type="ECO:0000256" key="10">
    <source>
        <dbReference type="ARBA" id="ARBA00022630"/>
    </source>
</evidence>
<comment type="catalytic activity">
    <reaction evidence="19 20">
        <text>UDP-N-acetyl-alpha-D-muramate + NADP(+) = UDP-N-acetyl-3-O-(1-carboxyvinyl)-alpha-D-glucosamine + NADPH + H(+)</text>
        <dbReference type="Rhea" id="RHEA:12248"/>
        <dbReference type="ChEBI" id="CHEBI:15378"/>
        <dbReference type="ChEBI" id="CHEBI:57783"/>
        <dbReference type="ChEBI" id="CHEBI:58349"/>
        <dbReference type="ChEBI" id="CHEBI:68483"/>
        <dbReference type="ChEBI" id="CHEBI:70757"/>
        <dbReference type="EC" id="1.3.1.98"/>
    </reaction>
</comment>
<dbReference type="InterPro" id="IPR016166">
    <property type="entry name" value="FAD-bd_PCMH"/>
</dbReference>
<evidence type="ECO:0000256" key="2">
    <source>
        <dbReference type="ARBA" id="ARBA00003921"/>
    </source>
</evidence>
<feature type="active site" description="Proton donor" evidence="20">
    <location>
        <position position="240"/>
    </location>
</feature>
<dbReference type="GO" id="GO:0009252">
    <property type="term" value="P:peptidoglycan biosynthetic process"/>
    <property type="evidence" value="ECO:0007669"/>
    <property type="project" value="UniProtKB-UniRule"/>
</dbReference>
<evidence type="ECO:0000256" key="4">
    <source>
        <dbReference type="ARBA" id="ARBA00004752"/>
    </source>
</evidence>
<dbReference type="EC" id="1.3.1.98" evidence="6 20"/>
<evidence type="ECO:0000259" key="21">
    <source>
        <dbReference type="PROSITE" id="PS51387"/>
    </source>
</evidence>
<dbReference type="SUPFAM" id="SSF56194">
    <property type="entry name" value="Uridine diphospho-N-Acetylenolpyruvylglucosamine reductase, MurB, C-terminal domain"/>
    <property type="match status" value="1"/>
</dbReference>
<dbReference type="InterPro" id="IPR036318">
    <property type="entry name" value="FAD-bd_PCMH-like_sf"/>
</dbReference>
<dbReference type="Pfam" id="PF01565">
    <property type="entry name" value="FAD_binding_4"/>
    <property type="match status" value="1"/>
</dbReference>
<protein>
    <recommendedName>
        <fullName evidence="7 20">UDP-N-acetylenolpyruvoylglucosamine reductase</fullName>
        <ecNumber evidence="6 20">1.3.1.98</ecNumber>
    </recommendedName>
    <alternativeName>
        <fullName evidence="18 20">UDP-N-acetylmuramate dehydrogenase</fullName>
    </alternativeName>
</protein>
<evidence type="ECO:0000256" key="17">
    <source>
        <dbReference type="ARBA" id="ARBA00023316"/>
    </source>
</evidence>
<keyword evidence="8 20" id="KW-0963">Cytoplasm</keyword>
<dbReference type="Gene3D" id="3.90.78.10">
    <property type="entry name" value="UDP-N-acetylenolpyruvoylglucosamine reductase, C-terminal domain"/>
    <property type="match status" value="1"/>
</dbReference>
<dbReference type="GO" id="GO:0008762">
    <property type="term" value="F:UDP-N-acetylmuramate dehydrogenase activity"/>
    <property type="evidence" value="ECO:0007669"/>
    <property type="project" value="UniProtKB-UniRule"/>
</dbReference>
<dbReference type="GO" id="GO:0051301">
    <property type="term" value="P:cell division"/>
    <property type="evidence" value="ECO:0007669"/>
    <property type="project" value="UniProtKB-KW"/>
</dbReference>
<evidence type="ECO:0000256" key="3">
    <source>
        <dbReference type="ARBA" id="ARBA00004496"/>
    </source>
</evidence>
<gene>
    <name evidence="20 22" type="primary">murB</name>
    <name evidence="22" type="ORF">PROFFT_A_00680</name>
</gene>
<dbReference type="Proteomes" id="UP000683585">
    <property type="component" value="Chromosome"/>
</dbReference>
<evidence type="ECO:0000256" key="9">
    <source>
        <dbReference type="ARBA" id="ARBA00022618"/>
    </source>
</evidence>
<dbReference type="Pfam" id="PF02873">
    <property type="entry name" value="MurB_C"/>
    <property type="match status" value="1"/>
</dbReference>
<evidence type="ECO:0000256" key="13">
    <source>
        <dbReference type="ARBA" id="ARBA00022960"/>
    </source>
</evidence>
<keyword evidence="15 20" id="KW-0560">Oxidoreductase</keyword>
<evidence type="ECO:0000256" key="16">
    <source>
        <dbReference type="ARBA" id="ARBA00023306"/>
    </source>
</evidence>
<keyword evidence="11 20" id="KW-0274">FAD</keyword>
<dbReference type="SUPFAM" id="SSF56176">
    <property type="entry name" value="FAD-binding/transporter-associated domain-like"/>
    <property type="match status" value="1"/>
</dbReference>
<dbReference type="PROSITE" id="PS51387">
    <property type="entry name" value="FAD_PCMH"/>
    <property type="match status" value="1"/>
</dbReference>
<dbReference type="InterPro" id="IPR016167">
    <property type="entry name" value="FAD-bd_PCMH_sub1"/>
</dbReference>
<dbReference type="AlphaFoldDB" id="A0A8E4EXX2"/>
<comment type="subcellular location">
    <subcellularLocation>
        <location evidence="3 20">Cytoplasm</location>
    </subcellularLocation>
</comment>
<organism evidence="22 23">
    <name type="scientific">Candidatus Profftia tarda</name>
    <dbReference type="NCBI Taxonomy" id="1177216"/>
    <lineage>
        <taxon>Bacteria</taxon>
        <taxon>Pseudomonadati</taxon>
        <taxon>Pseudomonadota</taxon>
        <taxon>Gammaproteobacteria</taxon>
        <taxon>Enterobacterales</taxon>
        <taxon>Enterobacteriaceae</taxon>
        <taxon>Candidatus Profftia</taxon>
    </lineage>
</organism>
<evidence type="ECO:0000313" key="22">
    <source>
        <dbReference type="EMBL" id="CAD6507448.1"/>
    </source>
</evidence>
<evidence type="ECO:0000256" key="1">
    <source>
        <dbReference type="ARBA" id="ARBA00001974"/>
    </source>
</evidence>
<keyword evidence="17 20" id="KW-0961">Cell wall biogenesis/degradation</keyword>
<dbReference type="NCBIfam" id="TIGR00179">
    <property type="entry name" value="murB"/>
    <property type="match status" value="1"/>
</dbReference>
<name>A0A8E4EXX2_9ENTR</name>
<dbReference type="InterPro" id="IPR003170">
    <property type="entry name" value="MurB"/>
</dbReference>
<keyword evidence="10 20" id="KW-0285">Flavoprotein</keyword>
<keyword evidence="12 20" id="KW-0521">NADP</keyword>
<dbReference type="Gene3D" id="3.30.43.10">
    <property type="entry name" value="Uridine Diphospho-n-acetylenolpyruvylglucosamine Reductase, domain 2"/>
    <property type="match status" value="1"/>
</dbReference>
<reference evidence="22" key="1">
    <citation type="submission" date="2020-10" db="EMBL/GenBank/DDBJ databases">
        <authorList>
            <person name="Szabo G."/>
        </authorList>
    </citation>
    <scope>NUCLEOTIDE SEQUENCE</scope>
    <source>
        <strain evidence="22">PROFFT</strain>
    </source>
</reference>
<evidence type="ECO:0000256" key="8">
    <source>
        <dbReference type="ARBA" id="ARBA00022490"/>
    </source>
</evidence>
<dbReference type="Gene3D" id="3.30.465.10">
    <property type="match status" value="1"/>
</dbReference>
<dbReference type="GO" id="GO:0071949">
    <property type="term" value="F:FAD binding"/>
    <property type="evidence" value="ECO:0007669"/>
    <property type="project" value="InterPro"/>
</dbReference>
<evidence type="ECO:0000256" key="5">
    <source>
        <dbReference type="ARBA" id="ARBA00010485"/>
    </source>
</evidence>
<dbReference type="UniPathway" id="UPA00219"/>
<keyword evidence="23" id="KW-1185">Reference proteome</keyword>
<dbReference type="GO" id="GO:0008360">
    <property type="term" value="P:regulation of cell shape"/>
    <property type="evidence" value="ECO:0007669"/>
    <property type="project" value="UniProtKB-KW"/>
</dbReference>
<feature type="domain" description="FAD-binding PCMH-type" evidence="21">
    <location>
        <begin position="24"/>
        <end position="194"/>
    </location>
</feature>
<dbReference type="EMBL" id="LR890047">
    <property type="protein sequence ID" value="CAD6507448.1"/>
    <property type="molecule type" value="Genomic_DNA"/>
</dbReference>
<dbReference type="KEGG" id="ptf:PROFFT_A_00680"/>
<evidence type="ECO:0000256" key="12">
    <source>
        <dbReference type="ARBA" id="ARBA00022857"/>
    </source>
</evidence>
<dbReference type="NCBIfam" id="NF000755">
    <property type="entry name" value="PRK00046.1"/>
    <property type="match status" value="1"/>
</dbReference>
<feature type="active site" evidence="20">
    <location>
        <position position="170"/>
    </location>
</feature>
<evidence type="ECO:0000256" key="14">
    <source>
        <dbReference type="ARBA" id="ARBA00022984"/>
    </source>
</evidence>
<comment type="cofactor">
    <cofactor evidence="1 20">
        <name>FAD</name>
        <dbReference type="ChEBI" id="CHEBI:57692"/>
    </cofactor>
</comment>
<evidence type="ECO:0000256" key="19">
    <source>
        <dbReference type="ARBA" id="ARBA00048914"/>
    </source>
</evidence>
<evidence type="ECO:0000256" key="18">
    <source>
        <dbReference type="ARBA" id="ARBA00031026"/>
    </source>
</evidence>
<feature type="active site" evidence="20">
    <location>
        <position position="336"/>
    </location>
</feature>
<dbReference type="InterPro" id="IPR011601">
    <property type="entry name" value="MurB_C"/>
</dbReference>
<dbReference type="InterPro" id="IPR016169">
    <property type="entry name" value="FAD-bd_PCMH_sub2"/>
</dbReference>
<keyword evidence="13 20" id="KW-0133">Cell shape</keyword>
<accession>A0A8E4EXX2</accession>